<name>A0A3R8NCD9_9BURK</name>
<reference evidence="2 3" key="1">
    <citation type="submission" date="2018-11" db="EMBL/GenBank/DDBJ databases">
        <title>Genome sequencing of Lautropia sp. KCOM 2505 (= ChDC F240).</title>
        <authorList>
            <person name="Kook J.-K."/>
            <person name="Park S.-N."/>
            <person name="Lim Y.K."/>
        </authorList>
    </citation>
    <scope>NUCLEOTIDE SEQUENCE [LARGE SCALE GENOMIC DNA]</scope>
    <source>
        <strain evidence="2 3">KCOM 2505</strain>
    </source>
</reference>
<dbReference type="EMBL" id="RRUE01000001">
    <property type="protein sequence ID" value="RRN45401.1"/>
    <property type="molecule type" value="Genomic_DNA"/>
</dbReference>
<accession>A0A3R8NCD9</accession>
<sequence>MISDTEPPSRQRSGIPVLFSSPRPASRAALDDATEGNRPRVTVWAGGGTARLASAAASGLTSVGIDVISTHASRRH</sequence>
<evidence type="ECO:0000313" key="2">
    <source>
        <dbReference type="EMBL" id="RRN45401.1"/>
    </source>
</evidence>
<protein>
    <submittedName>
        <fullName evidence="2">Uncharacterized protein</fullName>
    </submittedName>
</protein>
<feature type="region of interest" description="Disordered" evidence="1">
    <location>
        <begin position="1"/>
        <end position="40"/>
    </location>
</feature>
<organism evidence="2 3">
    <name type="scientific">Lautropia dentalis</name>
    <dbReference type="NCBI Taxonomy" id="2490857"/>
    <lineage>
        <taxon>Bacteria</taxon>
        <taxon>Pseudomonadati</taxon>
        <taxon>Pseudomonadota</taxon>
        <taxon>Betaproteobacteria</taxon>
        <taxon>Burkholderiales</taxon>
        <taxon>Burkholderiaceae</taxon>
        <taxon>Lautropia</taxon>
    </lineage>
</organism>
<feature type="compositionally biased region" description="Polar residues" evidence="1">
    <location>
        <begin position="1"/>
        <end position="12"/>
    </location>
</feature>
<proteinExistence type="predicted"/>
<evidence type="ECO:0000313" key="3">
    <source>
        <dbReference type="Proteomes" id="UP000270261"/>
    </source>
</evidence>
<dbReference type="Proteomes" id="UP000270261">
    <property type="component" value="Unassembled WGS sequence"/>
</dbReference>
<dbReference type="RefSeq" id="WP_125094830.1">
    <property type="nucleotide sequence ID" value="NZ_RRUE01000001.1"/>
</dbReference>
<gene>
    <name evidence="2" type="ORF">EHV23_04140</name>
</gene>
<keyword evidence="3" id="KW-1185">Reference proteome</keyword>
<dbReference type="AlphaFoldDB" id="A0A3R8NCD9"/>
<evidence type="ECO:0000256" key="1">
    <source>
        <dbReference type="SAM" id="MobiDB-lite"/>
    </source>
</evidence>
<comment type="caution">
    <text evidence="2">The sequence shown here is derived from an EMBL/GenBank/DDBJ whole genome shotgun (WGS) entry which is preliminary data.</text>
</comment>